<organism evidence="1 2">
    <name type="scientific">Sphingobacterium tenebrionis</name>
    <dbReference type="NCBI Taxonomy" id="3111775"/>
    <lineage>
        <taxon>Bacteria</taxon>
        <taxon>Pseudomonadati</taxon>
        <taxon>Bacteroidota</taxon>
        <taxon>Sphingobacteriia</taxon>
        <taxon>Sphingobacteriales</taxon>
        <taxon>Sphingobacteriaceae</taxon>
        <taxon>Sphingobacterium</taxon>
    </lineage>
</organism>
<dbReference type="InterPro" id="IPR018644">
    <property type="entry name" value="DUF2071"/>
</dbReference>
<dbReference type="Proteomes" id="UP001363035">
    <property type="component" value="Unassembled WGS sequence"/>
</dbReference>
<comment type="caution">
    <text evidence="1">The sequence shown here is derived from an EMBL/GenBank/DDBJ whole genome shotgun (WGS) entry which is preliminary data.</text>
</comment>
<dbReference type="EMBL" id="JAYLLN010000001">
    <property type="protein sequence ID" value="MEI5983400.1"/>
    <property type="molecule type" value="Genomic_DNA"/>
</dbReference>
<evidence type="ECO:0000313" key="2">
    <source>
        <dbReference type="Proteomes" id="UP001363035"/>
    </source>
</evidence>
<dbReference type="InterPro" id="IPR023375">
    <property type="entry name" value="ADC_dom_sf"/>
</dbReference>
<reference evidence="1 2" key="1">
    <citation type="submission" date="2024-01" db="EMBL/GenBank/DDBJ databases">
        <title>Sphingobacterium tenebrionis sp. nov., a novel endophyte isolated from tenebrio molitor intestines.</title>
        <authorList>
            <person name="Zhang C."/>
        </authorList>
    </citation>
    <scope>NUCLEOTIDE SEQUENCE [LARGE SCALE GENOMIC DNA]</scope>
    <source>
        <strain evidence="1 2">PU5-4</strain>
    </source>
</reference>
<evidence type="ECO:0000313" key="1">
    <source>
        <dbReference type="EMBL" id="MEI5983400.1"/>
    </source>
</evidence>
<keyword evidence="2" id="KW-1185">Reference proteome</keyword>
<protein>
    <submittedName>
        <fullName evidence="1">DUF2071 domain-containing protein</fullName>
    </submittedName>
</protein>
<gene>
    <name evidence="1" type="ORF">VJ786_00660</name>
</gene>
<dbReference type="RefSeq" id="WP_336557033.1">
    <property type="nucleotide sequence ID" value="NZ_JAYLLN010000001.1"/>
</dbReference>
<name>A0ABU8I2G6_9SPHI</name>
<dbReference type="Pfam" id="PF09844">
    <property type="entry name" value="DUF2071"/>
    <property type="match status" value="1"/>
</dbReference>
<sequence length="244" mass="28439">MGNSNNQQIAMQANLEQTLVLTFAVPAEELLNYIPEPLSLDIYDNKWAFLAVALVKTKHLRPKGFPKFLGRSFILVGYRIFVRYTTQEGKNLRGLYILGSATDSRLMEIMGNLLTNYHYKHMDIQWEEQANQTLVHSSKQRLKIKFPTHIHDPKLPVDSPFPDWKTARRYAGPLPFTFYINKENKEIQIVEGKRTDWIPNPIHIQHYEIGFLDDYIPGKKILASAFSITNIPYYWKKGRVEKWG</sequence>
<dbReference type="SUPFAM" id="SSF160104">
    <property type="entry name" value="Acetoacetate decarboxylase-like"/>
    <property type="match status" value="1"/>
</dbReference>
<proteinExistence type="predicted"/>
<accession>A0ABU8I2G6</accession>